<dbReference type="PANTHER" id="PTHR36539">
    <property type="entry name" value="ETHANOLAMINE UTILIZATION PROTEIN EUTN"/>
    <property type="match status" value="1"/>
</dbReference>
<dbReference type="PANTHER" id="PTHR36539:SF1">
    <property type="entry name" value="BACTERIAL MICROCOMPARTMENT SHELL VERTEX PROTEIN EUTN"/>
    <property type="match status" value="1"/>
</dbReference>
<dbReference type="InterPro" id="IPR004992">
    <property type="entry name" value="EutN_CcmL"/>
</dbReference>
<evidence type="ECO:0000313" key="8">
    <source>
        <dbReference type="EMBL" id="PZD73661.1"/>
    </source>
</evidence>
<comment type="caution">
    <text evidence="8">The sequence shown here is derived from an EMBL/GenBank/DDBJ whole genome shotgun (WGS) entry which is preliminary data.</text>
</comment>
<name>A0A2W1JYR8_9CYAN</name>
<dbReference type="GO" id="GO:0043886">
    <property type="term" value="F:structural constituent of carboxysome shell"/>
    <property type="evidence" value="ECO:0007669"/>
    <property type="project" value="UniProtKB-UniRule"/>
</dbReference>
<dbReference type="InterPro" id="IPR046387">
    <property type="entry name" value="CcmL"/>
</dbReference>
<evidence type="ECO:0000256" key="2">
    <source>
        <dbReference type="ARBA" id="ARBA00023300"/>
    </source>
</evidence>
<comment type="subcellular location">
    <subcellularLocation>
        <location evidence="4 7">Carboxysome</location>
    </subcellularLocation>
</comment>
<dbReference type="Gene3D" id="2.40.50.220">
    <property type="entry name" value="EutN/Ccml"/>
    <property type="match status" value="1"/>
</dbReference>
<evidence type="ECO:0000256" key="3">
    <source>
        <dbReference type="ARBA" id="ARBA00023569"/>
    </source>
</evidence>
<evidence type="ECO:0000256" key="5">
    <source>
        <dbReference type="ARBA" id="ARBA00023669"/>
    </source>
</evidence>
<dbReference type="InterPro" id="IPR036677">
    <property type="entry name" value="EutN_CcmL_sf"/>
</dbReference>
<dbReference type="HAMAP" id="MF_00858">
    <property type="entry name" value="CcmL"/>
    <property type="match status" value="1"/>
</dbReference>
<evidence type="ECO:0000256" key="4">
    <source>
        <dbReference type="ARBA" id="ARBA00023587"/>
    </source>
</evidence>
<comment type="similarity">
    <text evidence="7">Belongs to the CcmL/EutN family. CcmL subfamily.</text>
</comment>
<comment type="function">
    <text evidence="3 7">Probably forms vertices in the carboxysome, a polyhedral inclusion where RuBisCO (ribulose bisphosphate carboxylase, rbcL-rbcS) is sequestered. Has been modeled to induce curvature upon insertion into an otherwise flat hexagonal molecular layer of CcmK subunits.</text>
</comment>
<comment type="domain">
    <text evidence="7">The tight homopentamer forms a pore with an opening of 4-5 Angstroms in diameter which opens into a wider tunnel at the base of the truncated pyramid. The pore is positively charged.</text>
</comment>
<protein>
    <recommendedName>
        <fullName evidence="7">Carboxysome shell vertex protein CcmL</fullName>
    </recommendedName>
    <alternativeName>
        <fullName evidence="7">Carbon dioxide concentrating mechanism protein CcmL</fullName>
    </alternativeName>
</protein>
<evidence type="ECO:0000313" key="9">
    <source>
        <dbReference type="Proteomes" id="UP000248857"/>
    </source>
</evidence>
<dbReference type="PROSITE" id="PS51932">
    <property type="entry name" value="BMV"/>
    <property type="match status" value="1"/>
</dbReference>
<keyword evidence="5 7" id="KW-1282">Carboxysome</keyword>
<gene>
    <name evidence="7 8" type="primary">ccmL</name>
    <name evidence="8" type="ORF">C1752_02050</name>
</gene>
<dbReference type="GO" id="GO:0015977">
    <property type="term" value="P:carbon fixation"/>
    <property type="evidence" value="ECO:0007669"/>
    <property type="project" value="UniProtKB-UniRule"/>
</dbReference>
<keyword evidence="2 7" id="KW-0120">Carbon dioxide fixation</keyword>
<evidence type="ECO:0000256" key="6">
    <source>
        <dbReference type="ARBA" id="ARBA00024446"/>
    </source>
</evidence>
<keyword evidence="6" id="KW-1283">Bacterial microcompartment</keyword>
<dbReference type="GO" id="GO:0031470">
    <property type="term" value="C:carboxysome"/>
    <property type="evidence" value="ECO:0007669"/>
    <property type="project" value="UniProtKB-SubCell"/>
</dbReference>
<dbReference type="OrthoDB" id="196195at2"/>
<dbReference type="Proteomes" id="UP000248857">
    <property type="component" value="Unassembled WGS sequence"/>
</dbReference>
<dbReference type="CDD" id="cd01614">
    <property type="entry name" value="EutN_CcmL"/>
    <property type="match status" value="1"/>
</dbReference>
<dbReference type="EMBL" id="PQWO01000005">
    <property type="protein sequence ID" value="PZD73661.1"/>
    <property type="molecule type" value="Genomic_DNA"/>
</dbReference>
<dbReference type="GO" id="GO:0015979">
    <property type="term" value="P:photosynthesis"/>
    <property type="evidence" value="ECO:0007669"/>
    <property type="project" value="UniProtKB-KW"/>
</dbReference>
<sequence>MQLAKVLGTVVSTQKDPSLTGCKLLLLQFIDESGELLPSYEVAADFVGAGTDEWVLVSRGSAARQSERSDGRALDALVVAIVDTVTVNNSSLYKKYQ</sequence>
<keyword evidence="1 7" id="KW-0602">Photosynthesis</keyword>
<accession>A0A2W1JYR8</accession>
<dbReference type="SUPFAM" id="SSF159133">
    <property type="entry name" value="EutN/CcmL-like"/>
    <property type="match status" value="1"/>
</dbReference>
<dbReference type="RefSeq" id="WP_110986011.1">
    <property type="nucleotide sequence ID" value="NZ_CAWNWM010000005.1"/>
</dbReference>
<evidence type="ECO:0000256" key="1">
    <source>
        <dbReference type="ARBA" id="ARBA00022531"/>
    </source>
</evidence>
<dbReference type="AlphaFoldDB" id="A0A2W1JYR8"/>
<reference evidence="8 9" key="1">
    <citation type="journal article" date="2018" name="Sci. Rep.">
        <title>A novel species of the marine cyanobacterium Acaryochloris with a unique pigment content and lifestyle.</title>
        <authorList>
            <person name="Partensky F."/>
            <person name="Six C."/>
            <person name="Ratin M."/>
            <person name="Garczarek L."/>
            <person name="Vaulot D."/>
            <person name="Probert I."/>
            <person name="Calteau A."/>
            <person name="Gourvil P."/>
            <person name="Marie D."/>
            <person name="Grebert T."/>
            <person name="Bouchier C."/>
            <person name="Le Panse S."/>
            <person name="Gachenot M."/>
            <person name="Rodriguez F."/>
            <person name="Garrido J.L."/>
        </authorList>
    </citation>
    <scope>NUCLEOTIDE SEQUENCE [LARGE SCALE GENOMIC DNA]</scope>
    <source>
        <strain evidence="8 9">RCC1774</strain>
    </source>
</reference>
<comment type="subunit">
    <text evidence="7">Homopentamer. Interacts with full-length CcmM.</text>
</comment>
<keyword evidence="9" id="KW-1185">Reference proteome</keyword>
<evidence type="ECO:0000256" key="7">
    <source>
        <dbReference type="HAMAP-Rule" id="MF_00858"/>
    </source>
</evidence>
<proteinExistence type="inferred from homology"/>
<dbReference type="Pfam" id="PF03319">
    <property type="entry name" value="EutN_CcmL"/>
    <property type="match status" value="1"/>
</dbReference>
<organism evidence="8 9">
    <name type="scientific">Acaryochloris thomasi RCC1774</name>
    <dbReference type="NCBI Taxonomy" id="1764569"/>
    <lineage>
        <taxon>Bacteria</taxon>
        <taxon>Bacillati</taxon>
        <taxon>Cyanobacteriota</taxon>
        <taxon>Cyanophyceae</taxon>
        <taxon>Acaryochloridales</taxon>
        <taxon>Acaryochloridaceae</taxon>
        <taxon>Acaryochloris</taxon>
        <taxon>Acaryochloris thomasi</taxon>
    </lineage>
</organism>